<evidence type="ECO:0000256" key="1">
    <source>
        <dbReference type="SAM" id="MobiDB-lite"/>
    </source>
</evidence>
<dbReference type="EMBL" id="CP041238">
    <property type="protein sequence ID" value="QLL59995.1"/>
    <property type="molecule type" value="Genomic_DNA"/>
</dbReference>
<accession>A0A859QEG3</accession>
<dbReference type="AlphaFoldDB" id="A0A859QEG3"/>
<keyword evidence="3" id="KW-1185">Reference proteome</keyword>
<feature type="region of interest" description="Disordered" evidence="1">
    <location>
        <begin position="1"/>
        <end position="25"/>
    </location>
</feature>
<feature type="compositionally biased region" description="Basic and acidic residues" evidence="1">
    <location>
        <begin position="1"/>
        <end position="19"/>
    </location>
</feature>
<evidence type="ECO:0000313" key="2">
    <source>
        <dbReference type="EMBL" id="QLL59995.1"/>
    </source>
</evidence>
<evidence type="ECO:0000313" key="3">
    <source>
        <dbReference type="Proteomes" id="UP000510721"/>
    </source>
</evidence>
<reference evidence="2 3" key="1">
    <citation type="submission" date="2019-06" db="EMBL/GenBank/DDBJ databases">
        <title>Complete genome sequence of Ensifer mexicanus ITTG R7 isolated from nodules of Acacia angustissima (Mill.) Kuntze.</title>
        <authorList>
            <person name="Rincon-Rosales R."/>
            <person name="Rogel M.A."/>
            <person name="Guerrero G."/>
            <person name="Rincon-Molina C.I."/>
            <person name="Lopez-Lopez A."/>
            <person name="Martinez-Romero E."/>
        </authorList>
    </citation>
    <scope>NUCLEOTIDE SEQUENCE [LARGE SCALE GENOMIC DNA]</scope>
    <source>
        <strain evidence="2 3">ITTG R7</strain>
    </source>
</reference>
<protein>
    <submittedName>
        <fullName evidence="2">Uncharacterized protein</fullName>
    </submittedName>
</protein>
<dbReference type="KEGG" id="emx:FKV68_00315"/>
<organism evidence="2 3">
    <name type="scientific">Sinorhizobium mexicanum</name>
    <dbReference type="NCBI Taxonomy" id="375549"/>
    <lineage>
        <taxon>Bacteria</taxon>
        <taxon>Pseudomonadati</taxon>
        <taxon>Pseudomonadota</taxon>
        <taxon>Alphaproteobacteria</taxon>
        <taxon>Hyphomicrobiales</taxon>
        <taxon>Rhizobiaceae</taxon>
        <taxon>Sinorhizobium/Ensifer group</taxon>
        <taxon>Sinorhizobium</taxon>
    </lineage>
</organism>
<proteinExistence type="predicted"/>
<gene>
    <name evidence="2" type="ORF">FKV68_00315</name>
</gene>
<sequence length="89" mass="9767">MGRDRRAGGRGRPQADRGAVHRLGQRPAAYRASLDHDDFGSNRPEIINVIDSKKLSRGRAENCAYVSSARPDLFQFGNNSSHPCGIDSE</sequence>
<name>A0A859QEG3_9HYPH</name>
<dbReference type="Proteomes" id="UP000510721">
    <property type="component" value="Chromosome"/>
</dbReference>